<proteinExistence type="inferred from homology"/>
<protein>
    <recommendedName>
        <fullName evidence="1">Ubiquinone biosynthesis accessory factor UbiJ</fullName>
    </recommendedName>
</protein>
<dbReference type="PANTHER" id="PTHR38693">
    <property type="entry name" value="UBIQUINONE BIOSYNTHESIS PROTEIN UBIJ"/>
    <property type="match status" value="1"/>
</dbReference>
<comment type="subcellular location">
    <subcellularLocation>
        <location evidence="1">Cytoplasm</location>
    </subcellularLocation>
</comment>
<dbReference type="Pfam" id="PF02036">
    <property type="entry name" value="SCP2"/>
    <property type="match status" value="1"/>
</dbReference>
<dbReference type="InterPro" id="IPR003033">
    <property type="entry name" value="SCP2_sterol-bd_dom"/>
</dbReference>
<comment type="function">
    <text evidence="1">Required for ubiquinone (coenzyme Q) biosynthesis. Binds hydrophobic ubiquinone biosynthetic intermediates via its SCP2 domain and is essential for the stability of the Ubi complex. May constitute a docking platform where Ubi enzymes assemble and access their SCP2-bound polyprenyl substrates.</text>
</comment>
<keyword evidence="1" id="KW-0963">Cytoplasm</keyword>
<organism evidence="3 4">
    <name type="scientific">Ferrimonas pelagia</name>
    <dbReference type="NCBI Taxonomy" id="1177826"/>
    <lineage>
        <taxon>Bacteria</taxon>
        <taxon>Pseudomonadati</taxon>
        <taxon>Pseudomonadota</taxon>
        <taxon>Gammaproteobacteria</taxon>
        <taxon>Alteromonadales</taxon>
        <taxon>Ferrimonadaceae</taxon>
        <taxon>Ferrimonas</taxon>
    </lineage>
</organism>
<accession>A0ABP9F314</accession>
<dbReference type="RefSeq" id="WP_345336049.1">
    <property type="nucleotide sequence ID" value="NZ_BAABJZ010000090.1"/>
</dbReference>
<feature type="domain" description="SCP2" evidence="2">
    <location>
        <begin position="27"/>
        <end position="110"/>
    </location>
</feature>
<sequence length="200" mass="22084">MQIATLAAGWLETALASLLKFHPDPRPLASWQGQRIQLDLAELKFPLYLVITDPIQVYSRCEGPIDCQLTLSLATLGQLRRGDSLSELIKQDRLTIEGDIQLAGKLAHLLGAIEPDLTAPLSKLVGDGMAYRLDQLARNGWQQGAEQLSRLQRHSGTFLRDELQLAPCATELAQFGQEIDALAQRVAQLDARLSRHQGVE</sequence>
<keyword evidence="1" id="KW-0831">Ubiquinone biosynthesis</keyword>
<comment type="pathway">
    <text evidence="1">Cofactor biosynthesis; ubiquinone biosynthesis.</text>
</comment>
<gene>
    <name evidence="1" type="primary">ubiJ</name>
    <name evidence="3" type="ORF">GCM10023333_28030</name>
</gene>
<name>A0ABP9F314_9GAMM</name>
<dbReference type="HAMAP" id="MF_02215">
    <property type="entry name" value="UbiJ"/>
    <property type="match status" value="1"/>
</dbReference>
<dbReference type="PANTHER" id="PTHR38693:SF1">
    <property type="entry name" value="UBIQUINONE BIOSYNTHESIS ACCESSORY FACTOR UBIJ"/>
    <property type="match status" value="1"/>
</dbReference>
<keyword evidence="4" id="KW-1185">Reference proteome</keyword>
<reference evidence="4" key="1">
    <citation type="journal article" date="2019" name="Int. J. Syst. Evol. Microbiol.">
        <title>The Global Catalogue of Microorganisms (GCM) 10K type strain sequencing project: providing services to taxonomists for standard genome sequencing and annotation.</title>
        <authorList>
            <consortium name="The Broad Institute Genomics Platform"/>
            <consortium name="The Broad Institute Genome Sequencing Center for Infectious Disease"/>
            <person name="Wu L."/>
            <person name="Ma J."/>
        </authorList>
    </citation>
    <scope>NUCLEOTIDE SEQUENCE [LARGE SCALE GENOMIC DNA]</scope>
    <source>
        <strain evidence="4">JCM 18401</strain>
    </source>
</reference>
<evidence type="ECO:0000256" key="1">
    <source>
        <dbReference type="HAMAP-Rule" id="MF_02215"/>
    </source>
</evidence>
<comment type="similarity">
    <text evidence="1">Belongs to the UbiJ family.</text>
</comment>
<evidence type="ECO:0000313" key="3">
    <source>
        <dbReference type="EMBL" id="GAA4893210.1"/>
    </source>
</evidence>
<comment type="caution">
    <text evidence="3">The sequence shown here is derived from an EMBL/GenBank/DDBJ whole genome shotgun (WGS) entry which is preliminary data.</text>
</comment>
<evidence type="ECO:0000313" key="4">
    <source>
        <dbReference type="Proteomes" id="UP001499988"/>
    </source>
</evidence>
<dbReference type="EMBL" id="BAABJZ010000090">
    <property type="protein sequence ID" value="GAA4893210.1"/>
    <property type="molecule type" value="Genomic_DNA"/>
</dbReference>
<dbReference type="SUPFAM" id="SSF55718">
    <property type="entry name" value="SCP-like"/>
    <property type="match status" value="1"/>
</dbReference>
<evidence type="ECO:0000259" key="2">
    <source>
        <dbReference type="Pfam" id="PF02036"/>
    </source>
</evidence>
<dbReference type="InterPro" id="IPR036527">
    <property type="entry name" value="SCP2_sterol-bd_dom_sf"/>
</dbReference>
<dbReference type="Proteomes" id="UP001499988">
    <property type="component" value="Unassembled WGS sequence"/>
</dbReference>
<dbReference type="InterPro" id="IPR038989">
    <property type="entry name" value="UbiJ"/>
</dbReference>